<keyword evidence="15" id="KW-1185">Reference proteome</keyword>
<evidence type="ECO:0000256" key="6">
    <source>
        <dbReference type="ARBA" id="ARBA00022989"/>
    </source>
</evidence>
<dbReference type="Pfam" id="PF00067">
    <property type="entry name" value="p450"/>
    <property type="match status" value="1"/>
</dbReference>
<dbReference type="GO" id="GO:0016020">
    <property type="term" value="C:membrane"/>
    <property type="evidence" value="ECO:0007669"/>
    <property type="project" value="UniProtKB-SubCell"/>
</dbReference>
<feature type="transmembrane region" description="Helical" evidence="13">
    <location>
        <begin position="6"/>
        <end position="29"/>
    </location>
</feature>
<dbReference type="GO" id="GO:0004497">
    <property type="term" value="F:monooxygenase activity"/>
    <property type="evidence" value="ECO:0007669"/>
    <property type="project" value="UniProtKB-KW"/>
</dbReference>
<keyword evidence="5 11" id="KW-0479">Metal-binding</keyword>
<evidence type="ECO:0000256" key="9">
    <source>
        <dbReference type="ARBA" id="ARBA00023033"/>
    </source>
</evidence>
<dbReference type="PRINTS" id="PR00385">
    <property type="entry name" value="P450"/>
</dbReference>
<keyword evidence="10 13" id="KW-0472">Membrane</keyword>
<dbReference type="SUPFAM" id="SSF48264">
    <property type="entry name" value="Cytochrome P450"/>
    <property type="match status" value="1"/>
</dbReference>
<evidence type="ECO:0000256" key="5">
    <source>
        <dbReference type="ARBA" id="ARBA00022723"/>
    </source>
</evidence>
<keyword evidence="9 12" id="KW-0503">Monooxygenase</keyword>
<dbReference type="Gene3D" id="1.10.630.10">
    <property type="entry name" value="Cytochrome P450"/>
    <property type="match status" value="1"/>
</dbReference>
<keyword evidence="7 12" id="KW-0560">Oxidoreductase</keyword>
<keyword evidence="4 13" id="KW-0812">Transmembrane</keyword>
<evidence type="ECO:0000256" key="1">
    <source>
        <dbReference type="ARBA" id="ARBA00004370"/>
    </source>
</evidence>
<comment type="similarity">
    <text evidence="2 12">Belongs to the cytochrome P450 family.</text>
</comment>
<dbReference type="OrthoDB" id="1470350at2759"/>
<evidence type="ECO:0000313" key="15">
    <source>
        <dbReference type="Proteomes" id="UP001153076"/>
    </source>
</evidence>
<reference evidence="14" key="1">
    <citation type="submission" date="2022-04" db="EMBL/GenBank/DDBJ databases">
        <title>Carnegiea gigantea Genome sequencing and assembly v2.</title>
        <authorList>
            <person name="Copetti D."/>
            <person name="Sanderson M.J."/>
            <person name="Burquez A."/>
            <person name="Wojciechowski M.F."/>
        </authorList>
    </citation>
    <scope>NUCLEOTIDE SEQUENCE</scope>
    <source>
        <strain evidence="14">SGP5-SGP5p</strain>
        <tissue evidence="14">Aerial part</tissue>
    </source>
</reference>
<dbReference type="GO" id="GO:0005506">
    <property type="term" value="F:iron ion binding"/>
    <property type="evidence" value="ECO:0007669"/>
    <property type="project" value="InterPro"/>
</dbReference>
<sequence length="527" mass="60311">MGEYITILGLFLGLCLASFVLKVLGTLFLKPRLQERAFRKQGIPGPPYSFFNGDHKEMRKMMQQAIATMPKAPTHDILPYYNPLMYQMTKKYGKMFYIWLGTLPRVVLLEPKLIREMLTNKGEEFHKPEINAFTRLFTAGVSSLNGQKWAMHRKIINPAFHMEKLKGMTPTIAKCMEAMISKWEKALGSKESHELDVSIEFQKLTADIISRVAFGNRYEEGSRVFQLLNEQGKLLSKVYYMATFPWLRHLPTKTNFRMKQINREVTNTLKGIVTARQKAMEVGGSYVVKDDLLGLLLESNLKEQRENNSSRGKGGMTLEDVIEECKLFYFAGHETTANLLTWTIVALSMHQDWQEKAREEVVGLVGIEKTPSFDDLSHLKLVTMVLQETLRLYPPVSITRTTGRKGAKLGDKYLPRGVSVFVPTPFLHRDQQVWGEDVLEFNPRRFSEGISKASDKDPSPYFPFGWGPRICIGQNLSMLEAKMALTMMLQRFSFELSPSYAHIPYFVLTLQPLRGAQIIVHRLQPNP</sequence>
<evidence type="ECO:0000256" key="7">
    <source>
        <dbReference type="ARBA" id="ARBA00023002"/>
    </source>
</evidence>
<dbReference type="PANTHER" id="PTHR24282">
    <property type="entry name" value="CYTOCHROME P450 FAMILY MEMBER"/>
    <property type="match status" value="1"/>
</dbReference>
<evidence type="ECO:0000256" key="10">
    <source>
        <dbReference type="ARBA" id="ARBA00023136"/>
    </source>
</evidence>
<comment type="caution">
    <text evidence="14">The sequence shown here is derived from an EMBL/GenBank/DDBJ whole genome shotgun (WGS) entry which is preliminary data.</text>
</comment>
<dbReference type="Proteomes" id="UP001153076">
    <property type="component" value="Unassembled WGS sequence"/>
</dbReference>
<dbReference type="EMBL" id="JAKOGI010000133">
    <property type="protein sequence ID" value="KAJ8442813.1"/>
    <property type="molecule type" value="Genomic_DNA"/>
</dbReference>
<gene>
    <name evidence="14" type="ORF">Cgig2_016279</name>
</gene>
<dbReference type="InterPro" id="IPR050665">
    <property type="entry name" value="Cytochrome_P450_Monooxygen"/>
</dbReference>
<keyword evidence="6 13" id="KW-1133">Transmembrane helix</keyword>
<dbReference type="PROSITE" id="PS00086">
    <property type="entry name" value="CYTOCHROME_P450"/>
    <property type="match status" value="1"/>
</dbReference>
<evidence type="ECO:0000256" key="2">
    <source>
        <dbReference type="ARBA" id="ARBA00010617"/>
    </source>
</evidence>
<evidence type="ECO:0000256" key="4">
    <source>
        <dbReference type="ARBA" id="ARBA00022692"/>
    </source>
</evidence>
<evidence type="ECO:0008006" key="16">
    <source>
        <dbReference type="Google" id="ProtNLM"/>
    </source>
</evidence>
<dbReference type="InterPro" id="IPR036396">
    <property type="entry name" value="Cyt_P450_sf"/>
</dbReference>
<dbReference type="GO" id="GO:0020037">
    <property type="term" value="F:heme binding"/>
    <property type="evidence" value="ECO:0007669"/>
    <property type="project" value="InterPro"/>
</dbReference>
<keyword evidence="8 11" id="KW-0408">Iron</keyword>
<evidence type="ECO:0000256" key="8">
    <source>
        <dbReference type="ARBA" id="ARBA00023004"/>
    </source>
</evidence>
<feature type="binding site" description="axial binding residue" evidence="11">
    <location>
        <position position="471"/>
    </location>
    <ligand>
        <name>heme</name>
        <dbReference type="ChEBI" id="CHEBI:30413"/>
    </ligand>
    <ligandPart>
        <name>Fe</name>
        <dbReference type="ChEBI" id="CHEBI:18248"/>
    </ligandPart>
</feature>
<evidence type="ECO:0000313" key="14">
    <source>
        <dbReference type="EMBL" id="KAJ8442813.1"/>
    </source>
</evidence>
<dbReference type="InterPro" id="IPR002401">
    <property type="entry name" value="Cyt_P450_E_grp-I"/>
</dbReference>
<evidence type="ECO:0000256" key="11">
    <source>
        <dbReference type="PIRSR" id="PIRSR602401-1"/>
    </source>
</evidence>
<evidence type="ECO:0000256" key="13">
    <source>
        <dbReference type="SAM" id="Phobius"/>
    </source>
</evidence>
<name>A0A9Q1QHJ4_9CARY</name>
<proteinExistence type="inferred from homology"/>
<dbReference type="InterPro" id="IPR017972">
    <property type="entry name" value="Cyt_P450_CS"/>
</dbReference>
<dbReference type="AlphaFoldDB" id="A0A9Q1QHJ4"/>
<comment type="subcellular location">
    <subcellularLocation>
        <location evidence="1">Membrane</location>
    </subcellularLocation>
</comment>
<comment type="cofactor">
    <cofactor evidence="11">
        <name>heme</name>
        <dbReference type="ChEBI" id="CHEBI:30413"/>
    </cofactor>
</comment>
<dbReference type="GO" id="GO:0016705">
    <property type="term" value="F:oxidoreductase activity, acting on paired donors, with incorporation or reduction of molecular oxygen"/>
    <property type="evidence" value="ECO:0007669"/>
    <property type="project" value="InterPro"/>
</dbReference>
<protein>
    <recommendedName>
        <fullName evidence="16">Cytochrome P450</fullName>
    </recommendedName>
</protein>
<dbReference type="InterPro" id="IPR001128">
    <property type="entry name" value="Cyt_P450"/>
</dbReference>
<dbReference type="PRINTS" id="PR00463">
    <property type="entry name" value="EP450I"/>
</dbReference>
<accession>A0A9Q1QHJ4</accession>
<organism evidence="14 15">
    <name type="scientific">Carnegiea gigantea</name>
    <dbReference type="NCBI Taxonomy" id="171969"/>
    <lineage>
        <taxon>Eukaryota</taxon>
        <taxon>Viridiplantae</taxon>
        <taxon>Streptophyta</taxon>
        <taxon>Embryophyta</taxon>
        <taxon>Tracheophyta</taxon>
        <taxon>Spermatophyta</taxon>
        <taxon>Magnoliopsida</taxon>
        <taxon>eudicotyledons</taxon>
        <taxon>Gunneridae</taxon>
        <taxon>Pentapetalae</taxon>
        <taxon>Caryophyllales</taxon>
        <taxon>Cactineae</taxon>
        <taxon>Cactaceae</taxon>
        <taxon>Cactoideae</taxon>
        <taxon>Echinocereeae</taxon>
        <taxon>Carnegiea</taxon>
    </lineage>
</organism>
<dbReference type="PANTHER" id="PTHR24282:SF247">
    <property type="entry name" value="11-OXO-BETA-AMYRIN 30-OXIDASE-LIKE"/>
    <property type="match status" value="1"/>
</dbReference>
<evidence type="ECO:0000256" key="3">
    <source>
        <dbReference type="ARBA" id="ARBA00022617"/>
    </source>
</evidence>
<keyword evidence="3 11" id="KW-0349">Heme</keyword>
<evidence type="ECO:0000256" key="12">
    <source>
        <dbReference type="RuleBase" id="RU000461"/>
    </source>
</evidence>